<dbReference type="OrthoDB" id="2196114at2759"/>
<evidence type="ECO:0000256" key="2">
    <source>
        <dbReference type="ARBA" id="ARBA00022833"/>
    </source>
</evidence>
<comment type="caution">
    <text evidence="3">The sequence shown here is derived from an EMBL/GenBank/DDBJ whole genome shotgun (WGS) entry which is preliminary data.</text>
</comment>
<dbReference type="HOGENOM" id="CLU_097614_0_0_1"/>
<proteinExistence type="predicted"/>
<sequence>MISLEERLKTLKTWKDKNKLTRMNFSVCGFYLICSETECMRCFFCDKSLDGWERNDEPYSEHLGHSKKCILLNLHIKKNRNETFVISKLNNSKLMDTDFFVYRIKKNIDTLFCYICGYSTDLQTENISHECKNTGELFCRRLLKGEYNNQLEMIINKKICLDKAMKSSIEYFLNKYKYNSLLTVKEYLEQSINEELHEFEKEMKLYTKMADSLIEDISEIDNK</sequence>
<dbReference type="EMBL" id="ATCN01000474">
    <property type="protein sequence ID" value="EPR78935.1"/>
    <property type="molecule type" value="Genomic_DNA"/>
</dbReference>
<name>S7W7U3_SPRLO</name>
<keyword evidence="2" id="KW-0862">Zinc</keyword>
<dbReference type="InterPro" id="IPR051190">
    <property type="entry name" value="Baculoviral_IAP"/>
</dbReference>
<evidence type="ECO:0000313" key="3">
    <source>
        <dbReference type="EMBL" id="EPR78935.1"/>
    </source>
</evidence>
<keyword evidence="1" id="KW-0479">Metal-binding</keyword>
<evidence type="ECO:0000313" key="4">
    <source>
        <dbReference type="Proteomes" id="UP000014978"/>
    </source>
</evidence>
<dbReference type="PANTHER" id="PTHR46771:SF5">
    <property type="entry name" value="DETERIN"/>
    <property type="match status" value="1"/>
</dbReference>
<dbReference type="Gene3D" id="1.10.1170.10">
    <property type="entry name" value="Inhibitor Of Apoptosis Protein (2mihbC-IAP-1), Chain A"/>
    <property type="match status" value="1"/>
</dbReference>
<dbReference type="PANTHER" id="PTHR46771">
    <property type="entry name" value="DETERIN"/>
    <property type="match status" value="1"/>
</dbReference>
<gene>
    <name evidence="3" type="ORF">SLOPH_1715</name>
</gene>
<dbReference type="InterPro" id="IPR001370">
    <property type="entry name" value="BIR_rpt"/>
</dbReference>
<dbReference type="SUPFAM" id="SSF57924">
    <property type="entry name" value="Inhibitor of apoptosis (IAP) repeat"/>
    <property type="match status" value="1"/>
</dbReference>
<dbReference type="Pfam" id="PF00653">
    <property type="entry name" value="BIR"/>
    <property type="match status" value="1"/>
</dbReference>
<dbReference type="InParanoid" id="S7W7U3"/>
<organism evidence="3 4">
    <name type="scientific">Spraguea lophii (strain 42_110)</name>
    <name type="common">Microsporidian parasite</name>
    <dbReference type="NCBI Taxonomy" id="1358809"/>
    <lineage>
        <taxon>Eukaryota</taxon>
        <taxon>Fungi</taxon>
        <taxon>Fungi incertae sedis</taxon>
        <taxon>Microsporidia</taxon>
        <taxon>Spragueidae</taxon>
        <taxon>Spraguea</taxon>
    </lineage>
</organism>
<dbReference type="SMART" id="SM00238">
    <property type="entry name" value="BIR"/>
    <property type="match status" value="1"/>
</dbReference>
<dbReference type="Proteomes" id="UP000014978">
    <property type="component" value="Unassembled WGS sequence"/>
</dbReference>
<keyword evidence="4" id="KW-1185">Reference proteome</keyword>
<reference evidence="4" key="1">
    <citation type="journal article" date="2013" name="PLoS Genet.">
        <title>The genome of Spraguea lophii and the basis of host-microsporidian interactions.</title>
        <authorList>
            <person name="Campbell S.E."/>
            <person name="Williams T.A."/>
            <person name="Yousuf A."/>
            <person name="Soanes D.M."/>
            <person name="Paszkiewicz K.H."/>
            <person name="Williams B.A.P."/>
        </authorList>
    </citation>
    <scope>NUCLEOTIDE SEQUENCE [LARGE SCALE GENOMIC DNA]</scope>
    <source>
        <strain evidence="4">42_110</strain>
    </source>
</reference>
<dbReference type="VEuPathDB" id="MicrosporidiaDB:SLOPH_1715"/>
<accession>S7W7U3</accession>
<dbReference type="PROSITE" id="PS50143">
    <property type="entry name" value="BIR_REPEAT_2"/>
    <property type="match status" value="1"/>
</dbReference>
<dbReference type="AlphaFoldDB" id="S7W7U3"/>
<evidence type="ECO:0000256" key="1">
    <source>
        <dbReference type="ARBA" id="ARBA00022723"/>
    </source>
</evidence>
<protein>
    <submittedName>
        <fullName evidence="3">Uncharacterized protein</fullName>
    </submittedName>
</protein>
<dbReference type="STRING" id="1358809.S7W7U3"/>
<dbReference type="GO" id="GO:0046872">
    <property type="term" value="F:metal ion binding"/>
    <property type="evidence" value="ECO:0007669"/>
    <property type="project" value="UniProtKB-KW"/>
</dbReference>